<dbReference type="InterPro" id="IPR000801">
    <property type="entry name" value="Esterase-like"/>
</dbReference>
<dbReference type="InterPro" id="IPR029058">
    <property type="entry name" value="AB_hydrolase_fold"/>
</dbReference>
<evidence type="ECO:0000313" key="2">
    <source>
        <dbReference type="EMBL" id="ADH92834.1"/>
    </source>
</evidence>
<dbReference type="SUPFAM" id="SSF53474">
    <property type="entry name" value="alpha/beta-Hydrolases"/>
    <property type="match status" value="1"/>
</dbReference>
<protein>
    <submittedName>
        <fullName evidence="2">Esterase</fullName>
    </submittedName>
</protein>
<dbReference type="InterPro" id="IPR050583">
    <property type="entry name" value="Mycobacterial_A85_antigen"/>
</dbReference>
<dbReference type="Proteomes" id="UP000000376">
    <property type="component" value="Chromosome"/>
</dbReference>
<dbReference type="STRING" id="644284.Arch_1121"/>
<reference evidence="2 3" key="1">
    <citation type="journal article" date="2010" name="Stand. Genomic Sci.">
        <title>Complete genome sequence of Arcanobacterium haemolyticum type strain (11018).</title>
        <authorList>
            <person name="Yasawong M."/>
            <person name="Teshima H."/>
            <person name="Lapidus A."/>
            <person name="Nolan M."/>
            <person name="Lucas S."/>
            <person name="Glavina Del Rio T."/>
            <person name="Tice H."/>
            <person name="Cheng J."/>
            <person name="Bruce D."/>
            <person name="Detter C."/>
            <person name="Tapia R."/>
            <person name="Han C."/>
            <person name="Goodwin L."/>
            <person name="Pitluck S."/>
            <person name="Liolios K."/>
            <person name="Ivanova N."/>
            <person name="Mavromatis K."/>
            <person name="Mikhailova N."/>
            <person name="Pati A."/>
            <person name="Chen A."/>
            <person name="Palaniappan K."/>
            <person name="Land M."/>
            <person name="Hauser L."/>
            <person name="Chang Y."/>
            <person name="Jeffries C."/>
            <person name="Rohde M."/>
            <person name="Sikorski J."/>
            <person name="Pukall R."/>
            <person name="Goker M."/>
            <person name="Woyke T."/>
            <person name="Bristow J."/>
            <person name="Eisen J."/>
            <person name="Markowitz V."/>
            <person name="Hugenholtz P."/>
            <person name="Kyrpides N."/>
            <person name="Klenk H."/>
        </authorList>
    </citation>
    <scope>NUCLEOTIDE SEQUENCE [LARGE SCALE GENOMIC DNA]</scope>
    <source>
        <strain evidence="3">ATCC 9345 / DSM 20595 / CCUG 17215 / LMG 16163 / NBRC 15585 / NCTC 8452 / 11018</strain>
    </source>
</reference>
<dbReference type="eggNOG" id="COG0627">
    <property type="taxonomic scope" value="Bacteria"/>
</dbReference>
<feature type="transmembrane region" description="Helical" evidence="1">
    <location>
        <begin position="73"/>
        <end position="93"/>
    </location>
</feature>
<dbReference type="GO" id="GO:0016747">
    <property type="term" value="F:acyltransferase activity, transferring groups other than amino-acyl groups"/>
    <property type="evidence" value="ECO:0007669"/>
    <property type="project" value="TreeGrafter"/>
</dbReference>
<dbReference type="Pfam" id="PF00756">
    <property type="entry name" value="Esterase"/>
    <property type="match status" value="1"/>
</dbReference>
<dbReference type="Gene3D" id="3.40.50.1820">
    <property type="entry name" value="alpha/beta hydrolase"/>
    <property type="match status" value="1"/>
</dbReference>
<name>D7BPI5_ARCHD</name>
<accession>D7BPI5</accession>
<dbReference type="KEGG" id="ahe:Arch_1121"/>
<dbReference type="PANTHER" id="PTHR48098">
    <property type="entry name" value="ENTEROCHELIN ESTERASE-RELATED"/>
    <property type="match status" value="1"/>
</dbReference>
<evidence type="ECO:0000256" key="1">
    <source>
        <dbReference type="SAM" id="Phobius"/>
    </source>
</evidence>
<evidence type="ECO:0000313" key="3">
    <source>
        <dbReference type="Proteomes" id="UP000000376"/>
    </source>
</evidence>
<gene>
    <name evidence="2" type="ordered locus">Arch_1121</name>
</gene>
<keyword evidence="1" id="KW-0472">Membrane</keyword>
<feature type="transmembrane region" description="Helical" evidence="1">
    <location>
        <begin position="12"/>
        <end position="34"/>
    </location>
</feature>
<keyword evidence="1" id="KW-1133">Transmembrane helix</keyword>
<sequence>MDFLNDIALIGTVPAIFIYVVAALLTLAVGVLTLRRTSDGSRLGGVIAVCVGGFFTALGWAYFFVWPQPYPGLVPWQIFVAGFSALVALLGIFTVKGRRLWLAILMLLSGGNTYLVANLTYEEYASVGSFFPQNNTVSMSYEQFLVRKTPPSNGSRPVGALVSIPFHGAESGLKARDAVAYIPPSYWTKPELKLPVIVLLHGNPGSPQRWFAVGDAAIPADRYQREHHGVSPILVSVDATGSWTGDPACVDGPELKMQTYLAHDVPRLIKEKLRVDTDQNKWTIAGLSYGGTCAMQVLANDPQSYGGFLNLSGYEEPALGSRKETVDTFFHGNVQAFLAINPKDIFENAIKQQDPRFNGKKAIFVTGDSDVRARTAQRLLSRLAQQAGMQVDSRVIPGNHGYATWRKGFREAFSDLAQWGGLEP</sequence>
<keyword evidence="1" id="KW-0812">Transmembrane</keyword>
<organism evidence="2 3">
    <name type="scientific">Arcanobacterium haemolyticum (strain ATCC 9345 / DSM 20595 / CCM 5947 / CCUG 17215 / LMG 16163 / NBRC 15585 / NCTC 8452 / 11018)</name>
    <dbReference type="NCBI Taxonomy" id="644284"/>
    <lineage>
        <taxon>Bacteria</taxon>
        <taxon>Bacillati</taxon>
        <taxon>Actinomycetota</taxon>
        <taxon>Actinomycetes</taxon>
        <taxon>Actinomycetales</taxon>
        <taxon>Actinomycetaceae</taxon>
        <taxon>Arcanobacterium</taxon>
    </lineage>
</organism>
<feature type="transmembrane region" description="Helical" evidence="1">
    <location>
        <begin position="46"/>
        <end position="67"/>
    </location>
</feature>
<feature type="transmembrane region" description="Helical" evidence="1">
    <location>
        <begin position="100"/>
        <end position="121"/>
    </location>
</feature>
<dbReference type="PANTHER" id="PTHR48098:SF1">
    <property type="entry name" value="DIACYLGLYCEROL ACYLTRANSFERASE_MYCOLYLTRANSFERASE AG85A"/>
    <property type="match status" value="1"/>
</dbReference>
<dbReference type="AlphaFoldDB" id="D7BPI5"/>
<dbReference type="HOGENOM" id="CLU_037947_2_0_11"/>
<dbReference type="OrthoDB" id="3723842at2"/>
<proteinExistence type="predicted"/>
<keyword evidence="3" id="KW-1185">Reference proteome</keyword>
<dbReference type="EMBL" id="CP002045">
    <property type="protein sequence ID" value="ADH92834.1"/>
    <property type="molecule type" value="Genomic_DNA"/>
</dbReference>